<comment type="subunit">
    <text evidence="2">P1 and P2 exist as dimers at the large ribosomal subunit.</text>
</comment>
<proteinExistence type="inferred from homology"/>
<sequence>MILHEEGILITADKITALVKAANVHLDSYWPSLFAKLTDENNVKDLISNTGARGGSAADVALSTPASGGAAVVEAPAAEEEKEDKDESDEDIGGLFDMLDKSAHHLFCIVNTVSRMLADPLMQCNHMIYRPLCMSGYSLL</sequence>
<feature type="compositionally biased region" description="Acidic residues" evidence="5">
    <location>
        <begin position="77"/>
        <end position="92"/>
    </location>
</feature>
<organism evidence="6 7">
    <name type="scientific">Papaver nudicaule</name>
    <name type="common">Iceland poppy</name>
    <dbReference type="NCBI Taxonomy" id="74823"/>
    <lineage>
        <taxon>Eukaryota</taxon>
        <taxon>Viridiplantae</taxon>
        <taxon>Streptophyta</taxon>
        <taxon>Embryophyta</taxon>
        <taxon>Tracheophyta</taxon>
        <taxon>Spermatophyta</taxon>
        <taxon>Magnoliopsida</taxon>
        <taxon>Ranunculales</taxon>
        <taxon>Papaveraceae</taxon>
        <taxon>Papaveroideae</taxon>
        <taxon>Papaver</taxon>
    </lineage>
</organism>
<evidence type="ECO:0000256" key="3">
    <source>
        <dbReference type="ARBA" id="ARBA00022980"/>
    </source>
</evidence>
<keyword evidence="7" id="KW-1185">Reference proteome</keyword>
<feature type="region of interest" description="Disordered" evidence="5">
    <location>
        <begin position="68"/>
        <end position="93"/>
    </location>
</feature>
<reference evidence="6" key="1">
    <citation type="submission" date="2022-03" db="EMBL/GenBank/DDBJ databases">
        <title>A functionally conserved STORR gene fusion in Papaver species that diverged 16.8 million years ago.</title>
        <authorList>
            <person name="Catania T."/>
        </authorList>
    </citation>
    <scope>NUCLEOTIDE SEQUENCE</scope>
    <source>
        <strain evidence="6">S-191538</strain>
    </source>
</reference>
<evidence type="ECO:0008006" key="8">
    <source>
        <dbReference type="Google" id="ProtNLM"/>
    </source>
</evidence>
<dbReference type="CDD" id="cd05831">
    <property type="entry name" value="Ribosomal_P1"/>
    <property type="match status" value="1"/>
</dbReference>
<dbReference type="EMBL" id="JAJJMA010225751">
    <property type="protein sequence ID" value="MCL7041625.1"/>
    <property type="molecule type" value="Genomic_DNA"/>
</dbReference>
<dbReference type="Gene3D" id="1.10.10.1410">
    <property type="match status" value="1"/>
</dbReference>
<dbReference type="FunFam" id="1.10.10.1410:FF:000002">
    <property type="entry name" value="60S acidic ribosomal protein P2"/>
    <property type="match status" value="1"/>
</dbReference>
<evidence type="ECO:0000256" key="2">
    <source>
        <dbReference type="ARBA" id="ARBA00011266"/>
    </source>
</evidence>
<dbReference type="GO" id="GO:0003735">
    <property type="term" value="F:structural constituent of ribosome"/>
    <property type="evidence" value="ECO:0007669"/>
    <property type="project" value="TreeGrafter"/>
</dbReference>
<dbReference type="Pfam" id="PF00428">
    <property type="entry name" value="Ribosomal_60s"/>
    <property type="match status" value="1"/>
</dbReference>
<protein>
    <recommendedName>
        <fullName evidence="8">60S acidic ribosomal protein P1</fullName>
    </recommendedName>
</protein>
<keyword evidence="3" id="KW-0689">Ribosomal protein</keyword>
<dbReference type="GO" id="GO:0043021">
    <property type="term" value="F:ribonucleoprotein complex binding"/>
    <property type="evidence" value="ECO:0007669"/>
    <property type="project" value="TreeGrafter"/>
</dbReference>
<dbReference type="GO" id="GO:0002181">
    <property type="term" value="P:cytoplasmic translation"/>
    <property type="evidence" value="ECO:0007669"/>
    <property type="project" value="TreeGrafter"/>
</dbReference>
<evidence type="ECO:0000313" key="7">
    <source>
        <dbReference type="Proteomes" id="UP001177140"/>
    </source>
</evidence>
<accession>A0AA42AVF2</accession>
<dbReference type="InterPro" id="IPR038716">
    <property type="entry name" value="P1/P2_N_sf"/>
</dbReference>
<dbReference type="PANTHER" id="PTHR45696:SF10">
    <property type="entry name" value="LARGE RIBOSOMAL SUBUNIT PROTEIN P1"/>
    <property type="match status" value="1"/>
</dbReference>
<comment type="caution">
    <text evidence="6">The sequence shown here is derived from an EMBL/GenBank/DDBJ whole genome shotgun (WGS) entry which is preliminary data.</text>
</comment>
<dbReference type="GO" id="GO:0030295">
    <property type="term" value="F:protein kinase activator activity"/>
    <property type="evidence" value="ECO:0007669"/>
    <property type="project" value="TreeGrafter"/>
</dbReference>
<keyword evidence="4" id="KW-0687">Ribonucleoprotein</keyword>
<name>A0AA42AVF2_PAPNU</name>
<evidence type="ECO:0000313" key="6">
    <source>
        <dbReference type="EMBL" id="MCL7041625.1"/>
    </source>
</evidence>
<comment type="similarity">
    <text evidence="1">Belongs to the eukaryotic ribosomal protein P1/P2 family.</text>
</comment>
<evidence type="ECO:0000256" key="5">
    <source>
        <dbReference type="SAM" id="MobiDB-lite"/>
    </source>
</evidence>
<dbReference type="PANTHER" id="PTHR45696">
    <property type="entry name" value="60S ACIDIC RIBOSOMAL PROTEIN P1"/>
    <property type="match status" value="1"/>
</dbReference>
<dbReference type="GO" id="GO:0022625">
    <property type="term" value="C:cytosolic large ribosomal subunit"/>
    <property type="evidence" value="ECO:0007669"/>
    <property type="project" value="TreeGrafter"/>
</dbReference>
<dbReference type="Proteomes" id="UP001177140">
    <property type="component" value="Unassembled WGS sequence"/>
</dbReference>
<evidence type="ECO:0000256" key="4">
    <source>
        <dbReference type="ARBA" id="ARBA00023274"/>
    </source>
</evidence>
<dbReference type="AlphaFoldDB" id="A0AA42AVF2"/>
<evidence type="ECO:0000256" key="1">
    <source>
        <dbReference type="ARBA" id="ARBA00005436"/>
    </source>
</evidence>
<gene>
    <name evidence="6" type="ORF">MKW94_005237</name>
</gene>